<reference evidence="1" key="1">
    <citation type="journal article" date="2015" name="Nature">
        <title>Complex archaea that bridge the gap between prokaryotes and eukaryotes.</title>
        <authorList>
            <person name="Spang A."/>
            <person name="Saw J.H."/>
            <person name="Jorgensen S.L."/>
            <person name="Zaremba-Niedzwiedzka K."/>
            <person name="Martijn J."/>
            <person name="Lind A.E."/>
            <person name="van Eijk R."/>
            <person name="Schleper C."/>
            <person name="Guy L."/>
            <person name="Ettema T.J."/>
        </authorList>
    </citation>
    <scope>NUCLEOTIDE SEQUENCE</scope>
</reference>
<evidence type="ECO:0000313" key="1">
    <source>
        <dbReference type="EMBL" id="KKL51668.1"/>
    </source>
</evidence>
<name>A0A0F9CQK7_9ZZZZ</name>
<comment type="caution">
    <text evidence="1">The sequence shown here is derived from an EMBL/GenBank/DDBJ whole genome shotgun (WGS) entry which is preliminary data.</text>
</comment>
<accession>A0A0F9CQK7</accession>
<dbReference type="AlphaFoldDB" id="A0A0F9CQK7"/>
<proteinExistence type="predicted"/>
<sequence length="66" mass="6905">MDYVGSDGVGILEKSVDTGVGVYAQGALATLILGNCVLYTGMLTNVDSAFKTDVSASTFGNYTYIR</sequence>
<protein>
    <submittedName>
        <fullName evidence="1">Uncharacterized protein</fullName>
    </submittedName>
</protein>
<dbReference type="EMBL" id="LAZR01032164">
    <property type="protein sequence ID" value="KKL51668.1"/>
    <property type="molecule type" value="Genomic_DNA"/>
</dbReference>
<gene>
    <name evidence="1" type="ORF">LCGC14_2293190</name>
</gene>
<organism evidence="1">
    <name type="scientific">marine sediment metagenome</name>
    <dbReference type="NCBI Taxonomy" id="412755"/>
    <lineage>
        <taxon>unclassified sequences</taxon>
        <taxon>metagenomes</taxon>
        <taxon>ecological metagenomes</taxon>
    </lineage>
</organism>